<feature type="compositionally biased region" description="Acidic residues" evidence="1">
    <location>
        <begin position="28"/>
        <end position="38"/>
    </location>
</feature>
<evidence type="ECO:0000313" key="2">
    <source>
        <dbReference type="EMBL" id="KAF8564643.1"/>
    </source>
</evidence>
<dbReference type="AlphaFoldDB" id="A0A8T0D9X3"/>
<feature type="region of interest" description="Disordered" evidence="1">
    <location>
        <begin position="229"/>
        <end position="255"/>
    </location>
</feature>
<feature type="compositionally biased region" description="Polar residues" evidence="1">
    <location>
        <begin position="15"/>
        <end position="26"/>
    </location>
</feature>
<feature type="compositionally biased region" description="Polar residues" evidence="1">
    <location>
        <begin position="315"/>
        <end position="326"/>
    </location>
</feature>
<accession>A0A8T0D9X3</accession>
<feature type="compositionally biased region" description="Basic residues" evidence="1">
    <location>
        <begin position="181"/>
        <end position="193"/>
    </location>
</feature>
<dbReference type="Proteomes" id="UP000699462">
    <property type="component" value="Unassembled WGS sequence"/>
</dbReference>
<dbReference type="OrthoDB" id="6256902at2759"/>
<dbReference type="EMBL" id="JTDF01008140">
    <property type="protein sequence ID" value="KAF8564643.1"/>
    <property type="molecule type" value="Genomic_DNA"/>
</dbReference>
<protein>
    <recommendedName>
        <fullName evidence="4">HMG box domain-containing protein</fullName>
    </recommendedName>
</protein>
<feature type="region of interest" description="Disordered" evidence="1">
    <location>
        <begin position="297"/>
        <end position="338"/>
    </location>
</feature>
<organism evidence="2 3">
    <name type="scientific">Paragonimus westermani</name>
    <dbReference type="NCBI Taxonomy" id="34504"/>
    <lineage>
        <taxon>Eukaryota</taxon>
        <taxon>Metazoa</taxon>
        <taxon>Spiralia</taxon>
        <taxon>Lophotrochozoa</taxon>
        <taxon>Platyhelminthes</taxon>
        <taxon>Trematoda</taxon>
        <taxon>Digenea</taxon>
        <taxon>Plagiorchiida</taxon>
        <taxon>Troglotremata</taxon>
        <taxon>Troglotrematidae</taxon>
        <taxon>Paragonimus</taxon>
    </lineage>
</organism>
<feature type="region of interest" description="Disordered" evidence="1">
    <location>
        <begin position="1"/>
        <end position="46"/>
    </location>
</feature>
<comment type="caution">
    <text evidence="2">The sequence shown here is derived from an EMBL/GenBank/DDBJ whole genome shotgun (WGS) entry which is preliminary data.</text>
</comment>
<gene>
    <name evidence="2" type="ORF">P879_05763</name>
</gene>
<feature type="compositionally biased region" description="Low complexity" evidence="1">
    <location>
        <begin position="305"/>
        <end position="314"/>
    </location>
</feature>
<feature type="compositionally biased region" description="Basic and acidic residues" evidence="1">
    <location>
        <begin position="206"/>
        <end position="216"/>
    </location>
</feature>
<keyword evidence="3" id="KW-1185">Reference proteome</keyword>
<evidence type="ECO:0008006" key="4">
    <source>
        <dbReference type="Google" id="ProtNLM"/>
    </source>
</evidence>
<name>A0A8T0D9X3_9TREM</name>
<evidence type="ECO:0000313" key="3">
    <source>
        <dbReference type="Proteomes" id="UP000699462"/>
    </source>
</evidence>
<proteinExistence type="predicted"/>
<feature type="region of interest" description="Disordered" evidence="1">
    <location>
        <begin position="179"/>
        <end position="216"/>
    </location>
</feature>
<sequence length="547" mass="59969">MESKSEKRTRGMSLLVSQLSKQNRGSYSDDDLYDDDFDEKTVEEAEPRLPSIPLKLSRVAPSVSLSSVSAATSAPRTTYTFDTTSPIRAVITCSTVTSVTPTIASQVTRVSGGSMKRGQPGNPLVWQSGRLESILLHDEPPRVVLSKQPPSSNSHAVLRGGLRNITSKSTVSPHLFPVMPRLKRGRPRGRPRRMWGPQNQSIGESVDDRATDGNEDSGRFMTGSALERPIATTPWPPKAMTPRIYKRPNPSSKEDPLLLPIQEHHSPPNMSLPMLDLTAKHDPFAAIDAERRLLGAPTQAGETGGSSHHSGSTGVQPSAPGNSLSGLVNRMKSSGGLGDDIDPQNFALSSGNSSTLVAVRFQELKNYRRLNGYTLFVLVNKRKYDAAASLPTDDAADSVDGQNRKWQAIWSTLPEKTRKQWKAKARRLLKQSTQQTKRTEWDKGRRLADRRKLENQIARTDAVSCSLLDIAAYFQLLSDSFAAYTKQLNGSEGPVSPESVETLLLDGLLACMIPLLSLVSEEEFLSSVPDKRDICTGLKNLTYIMPL</sequence>
<reference evidence="2 3" key="1">
    <citation type="submission" date="2019-07" db="EMBL/GenBank/DDBJ databases">
        <title>Annotation for the trematode Paragonimus westermani.</title>
        <authorList>
            <person name="Choi Y.-J."/>
        </authorList>
    </citation>
    <scope>NUCLEOTIDE SEQUENCE [LARGE SCALE GENOMIC DNA]</scope>
    <source>
        <strain evidence="2">180907_Pwestermani</strain>
    </source>
</reference>
<evidence type="ECO:0000256" key="1">
    <source>
        <dbReference type="SAM" id="MobiDB-lite"/>
    </source>
</evidence>